<comment type="function">
    <text evidence="2">One of several proteins that assist in the late maturation steps of the functional core of the 30S ribosomal subunit. Associates with free 30S ribosomal subunits (but not with 30S subunits that are part of 70S ribosomes or polysomes). Required for efficient processing of 16S rRNA. May interact with the 5'-terminal helix region of 16S rRNA.</text>
</comment>
<keyword evidence="2" id="KW-0963">Cytoplasm</keyword>
<dbReference type="InterPro" id="IPR023799">
    <property type="entry name" value="RbfA_dom_sf"/>
</dbReference>
<dbReference type="GO" id="GO:0005829">
    <property type="term" value="C:cytosol"/>
    <property type="evidence" value="ECO:0007669"/>
    <property type="project" value="TreeGrafter"/>
</dbReference>
<keyword evidence="1 2" id="KW-0690">Ribosome biogenesis</keyword>
<dbReference type="AlphaFoldDB" id="A0A933ICQ3"/>
<sequence>MSFKRSSQVGQQMKRELSGIIVGQLKDPRLGFVTVTDVELADDLRFAKVFISIYGDPAKQKETLKGLKSAKGYIRRELGQRLRLRNCPDFDFRIDESIAQGDKIDHLLNQIAQEKKPDGDQ</sequence>
<proteinExistence type="inferred from homology"/>
<dbReference type="Gene3D" id="3.30.300.20">
    <property type="match status" value="1"/>
</dbReference>
<dbReference type="InterPro" id="IPR015946">
    <property type="entry name" value="KH_dom-like_a/b"/>
</dbReference>
<evidence type="ECO:0000313" key="3">
    <source>
        <dbReference type="EMBL" id="MBI4727573.1"/>
    </source>
</evidence>
<name>A0A933ICQ3_UNCT6</name>
<protein>
    <recommendedName>
        <fullName evidence="2">Ribosome-binding factor A</fullName>
    </recommendedName>
</protein>
<dbReference type="Pfam" id="PF02033">
    <property type="entry name" value="RBFA"/>
    <property type="match status" value="1"/>
</dbReference>
<dbReference type="NCBIfam" id="TIGR00082">
    <property type="entry name" value="rbfA"/>
    <property type="match status" value="1"/>
</dbReference>
<evidence type="ECO:0000256" key="1">
    <source>
        <dbReference type="ARBA" id="ARBA00022517"/>
    </source>
</evidence>
<gene>
    <name evidence="2 3" type="primary">rbfA</name>
    <name evidence="3" type="ORF">HY768_10230</name>
</gene>
<dbReference type="PANTHER" id="PTHR33515:SF1">
    <property type="entry name" value="RIBOSOME-BINDING FACTOR A, CHLOROPLASTIC-RELATED"/>
    <property type="match status" value="1"/>
</dbReference>
<dbReference type="HAMAP" id="MF_00003">
    <property type="entry name" value="RbfA"/>
    <property type="match status" value="1"/>
</dbReference>
<organism evidence="3 4">
    <name type="scientific">candidate division TA06 bacterium</name>
    <dbReference type="NCBI Taxonomy" id="2250710"/>
    <lineage>
        <taxon>Bacteria</taxon>
        <taxon>Bacteria division TA06</taxon>
    </lineage>
</organism>
<dbReference type="GO" id="GO:0030490">
    <property type="term" value="P:maturation of SSU-rRNA"/>
    <property type="evidence" value="ECO:0007669"/>
    <property type="project" value="UniProtKB-UniRule"/>
</dbReference>
<dbReference type="PROSITE" id="PS01319">
    <property type="entry name" value="RBFA"/>
    <property type="match status" value="1"/>
</dbReference>
<dbReference type="GO" id="GO:0043024">
    <property type="term" value="F:ribosomal small subunit binding"/>
    <property type="evidence" value="ECO:0007669"/>
    <property type="project" value="TreeGrafter"/>
</dbReference>
<dbReference type="Proteomes" id="UP000736328">
    <property type="component" value="Unassembled WGS sequence"/>
</dbReference>
<reference evidence="3" key="1">
    <citation type="submission" date="2020-07" db="EMBL/GenBank/DDBJ databases">
        <title>Huge and variable diversity of episymbiotic CPR bacteria and DPANN archaea in groundwater ecosystems.</title>
        <authorList>
            <person name="He C.Y."/>
            <person name="Keren R."/>
            <person name="Whittaker M."/>
            <person name="Farag I.F."/>
            <person name="Doudna J."/>
            <person name="Cate J.H.D."/>
            <person name="Banfield J.F."/>
        </authorList>
    </citation>
    <scope>NUCLEOTIDE SEQUENCE</scope>
    <source>
        <strain evidence="3">NC_groundwater_1520_Pr4_B-0.1um_53_5</strain>
    </source>
</reference>
<comment type="subcellular location">
    <subcellularLocation>
        <location evidence="2">Cytoplasm</location>
    </subcellularLocation>
</comment>
<dbReference type="InterPro" id="IPR000238">
    <property type="entry name" value="RbfA"/>
</dbReference>
<evidence type="ECO:0000313" key="4">
    <source>
        <dbReference type="Proteomes" id="UP000736328"/>
    </source>
</evidence>
<dbReference type="PANTHER" id="PTHR33515">
    <property type="entry name" value="RIBOSOME-BINDING FACTOR A, CHLOROPLASTIC-RELATED"/>
    <property type="match status" value="1"/>
</dbReference>
<dbReference type="EMBL" id="JACQXR010000138">
    <property type="protein sequence ID" value="MBI4727573.1"/>
    <property type="molecule type" value="Genomic_DNA"/>
</dbReference>
<comment type="similarity">
    <text evidence="2">Belongs to the RbfA family.</text>
</comment>
<evidence type="ECO:0000256" key="2">
    <source>
        <dbReference type="HAMAP-Rule" id="MF_00003"/>
    </source>
</evidence>
<accession>A0A933ICQ3</accession>
<dbReference type="SUPFAM" id="SSF89919">
    <property type="entry name" value="Ribosome-binding factor A, RbfA"/>
    <property type="match status" value="1"/>
</dbReference>
<comment type="caution">
    <text evidence="3">The sequence shown here is derived from an EMBL/GenBank/DDBJ whole genome shotgun (WGS) entry which is preliminary data.</text>
</comment>
<dbReference type="InterPro" id="IPR020053">
    <property type="entry name" value="Ribosome-bd_factorA_CS"/>
</dbReference>
<comment type="subunit">
    <text evidence="2">Monomer. Binds 30S ribosomal subunits, but not 50S ribosomal subunits or 70S ribosomes.</text>
</comment>